<keyword evidence="5" id="KW-0813">Transport</keyword>
<evidence type="ECO:0000256" key="8">
    <source>
        <dbReference type="ARBA" id="ARBA00022692"/>
    </source>
</evidence>
<feature type="transmembrane region" description="Helical" evidence="13">
    <location>
        <begin position="56"/>
        <end position="80"/>
    </location>
</feature>
<feature type="transmembrane region" description="Helical" evidence="13">
    <location>
        <begin position="92"/>
        <end position="113"/>
    </location>
</feature>
<dbReference type="GO" id="GO:0006811">
    <property type="term" value="P:monoatomic ion transport"/>
    <property type="evidence" value="ECO:0007669"/>
    <property type="project" value="UniProtKB-KW"/>
</dbReference>
<evidence type="ECO:0000313" key="14">
    <source>
        <dbReference type="EMBL" id="MCD2491124.1"/>
    </source>
</evidence>
<dbReference type="RefSeq" id="WP_231061078.1">
    <property type="nucleotide sequence ID" value="NZ_JAJNOR010000001.1"/>
</dbReference>
<dbReference type="PIRSF" id="PIRSF006603">
    <property type="entry name" value="DinF"/>
    <property type="match status" value="1"/>
</dbReference>
<keyword evidence="8 13" id="KW-0812">Transmembrane</keyword>
<protein>
    <recommendedName>
        <fullName evidence="4">Probable multidrug resistance protein NorM</fullName>
    </recommendedName>
    <alternativeName>
        <fullName evidence="12">Multidrug-efflux transporter</fullName>
    </alternativeName>
</protein>
<accession>A0AAP2W8Z3</accession>
<gene>
    <name evidence="14" type="ORF">LQE92_00605</name>
</gene>
<keyword evidence="7" id="KW-1003">Cell membrane</keyword>
<dbReference type="InterPro" id="IPR050222">
    <property type="entry name" value="MATE_MdtK"/>
</dbReference>
<dbReference type="EMBL" id="JAJNOR010000001">
    <property type="protein sequence ID" value="MCD2491124.1"/>
    <property type="molecule type" value="Genomic_DNA"/>
</dbReference>
<proteinExistence type="inferred from homology"/>
<sequence length="450" mass="48085">MAKDMSVGKPFPTLFKFAMPMVLGNLFQQLYNVVDSMVVGNFVGEDALAAVGTTTAITFLFIAVAIGMGIGCSVVISQLFGAKNMDTMKLAIHTALISMLVLSVILSIFGLAAHEWILRSMKVPENIFADAAAYLRIYCMGLVFLFMYNILNSIFNALGESRFPLIFLTMSSILNVILDLYFVIGLHMGVPGVAWATLIAQGISAVLSFLVLIRSVRRIETKEKPALFSGRLLGQMFRLAVPTTIQQSIVSLGLVFVQGLVNSYGSVVIAGYTAATKIDTIAINPMVQVGNAVSTFTAQNMGAKKTERVKSGMCSGLIIASSISVSLAVILYFFGGAFIGAFMDSGTSAEAIGVGVHYMRVVSSFYVVMGTMNVFNGVLRGAGDVRVFMLATLCNFSVRVAGAHILAASPMGASGIWWAIPIGWIVGALISGSRFASGRWKTKKLAVTEE</sequence>
<evidence type="ECO:0000256" key="3">
    <source>
        <dbReference type="ARBA" id="ARBA00010199"/>
    </source>
</evidence>
<dbReference type="InterPro" id="IPR002528">
    <property type="entry name" value="MATE_fam"/>
</dbReference>
<evidence type="ECO:0000256" key="13">
    <source>
        <dbReference type="SAM" id="Phobius"/>
    </source>
</evidence>
<comment type="caution">
    <text evidence="14">The sequence shown here is derived from an EMBL/GenBank/DDBJ whole genome shotgun (WGS) entry which is preliminary data.</text>
</comment>
<feature type="transmembrane region" description="Helical" evidence="13">
    <location>
        <begin position="355"/>
        <end position="375"/>
    </location>
</feature>
<dbReference type="CDD" id="cd13138">
    <property type="entry name" value="MATE_yoeA_like"/>
    <property type="match status" value="1"/>
</dbReference>
<feature type="transmembrane region" description="Helical" evidence="13">
    <location>
        <begin position="163"/>
        <end position="186"/>
    </location>
</feature>
<dbReference type="Pfam" id="PF01554">
    <property type="entry name" value="MatE"/>
    <property type="match status" value="2"/>
</dbReference>
<keyword evidence="6" id="KW-0050">Antiport</keyword>
<comment type="function">
    <text evidence="1">Multidrug efflux pump.</text>
</comment>
<dbReference type="Proteomes" id="UP001299265">
    <property type="component" value="Unassembled WGS sequence"/>
</dbReference>
<dbReference type="GO" id="GO:0005886">
    <property type="term" value="C:plasma membrane"/>
    <property type="evidence" value="ECO:0007669"/>
    <property type="project" value="UniProtKB-SubCell"/>
</dbReference>
<dbReference type="InterPro" id="IPR048279">
    <property type="entry name" value="MdtK-like"/>
</dbReference>
<keyword evidence="11 13" id="KW-0472">Membrane</keyword>
<evidence type="ECO:0000256" key="11">
    <source>
        <dbReference type="ARBA" id="ARBA00023136"/>
    </source>
</evidence>
<evidence type="ECO:0000256" key="10">
    <source>
        <dbReference type="ARBA" id="ARBA00023065"/>
    </source>
</evidence>
<keyword evidence="10" id="KW-0406">Ion transport</keyword>
<evidence type="ECO:0000256" key="6">
    <source>
        <dbReference type="ARBA" id="ARBA00022449"/>
    </source>
</evidence>
<dbReference type="GO" id="GO:0042910">
    <property type="term" value="F:xenobiotic transmembrane transporter activity"/>
    <property type="evidence" value="ECO:0007669"/>
    <property type="project" value="InterPro"/>
</dbReference>
<feature type="transmembrane region" description="Helical" evidence="13">
    <location>
        <begin position="415"/>
        <end position="436"/>
    </location>
</feature>
<dbReference type="PANTHER" id="PTHR43298:SF2">
    <property type="entry name" value="FMN_FAD EXPORTER YEEO-RELATED"/>
    <property type="match status" value="1"/>
</dbReference>
<evidence type="ECO:0000256" key="12">
    <source>
        <dbReference type="ARBA" id="ARBA00031636"/>
    </source>
</evidence>
<keyword evidence="15" id="KW-1185">Reference proteome</keyword>
<evidence type="ECO:0000256" key="7">
    <source>
        <dbReference type="ARBA" id="ARBA00022475"/>
    </source>
</evidence>
<dbReference type="GO" id="GO:0015297">
    <property type="term" value="F:antiporter activity"/>
    <property type="evidence" value="ECO:0007669"/>
    <property type="project" value="UniProtKB-KW"/>
</dbReference>
<keyword evidence="9 13" id="KW-1133">Transmembrane helix</keyword>
<dbReference type="PANTHER" id="PTHR43298">
    <property type="entry name" value="MULTIDRUG RESISTANCE PROTEIN NORM-RELATED"/>
    <property type="match status" value="1"/>
</dbReference>
<evidence type="ECO:0000313" key="15">
    <source>
        <dbReference type="Proteomes" id="UP001299265"/>
    </source>
</evidence>
<feature type="transmembrane region" description="Helical" evidence="13">
    <location>
        <begin position="387"/>
        <end position="409"/>
    </location>
</feature>
<evidence type="ECO:0000256" key="4">
    <source>
        <dbReference type="ARBA" id="ARBA00020268"/>
    </source>
</evidence>
<organism evidence="14 15">
    <name type="scientific">Lientehia hominis</name>
    <dbReference type="NCBI Taxonomy" id="2897778"/>
    <lineage>
        <taxon>Bacteria</taxon>
        <taxon>Bacillati</taxon>
        <taxon>Bacillota</taxon>
        <taxon>Clostridia</taxon>
        <taxon>Lachnospirales</taxon>
        <taxon>Lachnospiraceae</taxon>
        <taxon>Lientehia</taxon>
    </lineage>
</organism>
<comment type="subcellular location">
    <subcellularLocation>
        <location evidence="2">Cell membrane</location>
        <topology evidence="2">Multi-pass membrane protein</topology>
    </subcellularLocation>
</comment>
<evidence type="ECO:0000256" key="1">
    <source>
        <dbReference type="ARBA" id="ARBA00003408"/>
    </source>
</evidence>
<dbReference type="AlphaFoldDB" id="A0AAP2W8Z3"/>
<evidence type="ECO:0000256" key="9">
    <source>
        <dbReference type="ARBA" id="ARBA00022989"/>
    </source>
</evidence>
<evidence type="ECO:0000256" key="2">
    <source>
        <dbReference type="ARBA" id="ARBA00004651"/>
    </source>
</evidence>
<dbReference type="NCBIfam" id="TIGR00797">
    <property type="entry name" value="matE"/>
    <property type="match status" value="1"/>
</dbReference>
<comment type="similarity">
    <text evidence="3">Belongs to the multi antimicrobial extrusion (MATE) (TC 2.A.66.1) family.</text>
</comment>
<evidence type="ECO:0000256" key="5">
    <source>
        <dbReference type="ARBA" id="ARBA00022448"/>
    </source>
</evidence>
<name>A0AAP2W8Z3_9FIRM</name>
<feature type="transmembrane region" description="Helical" evidence="13">
    <location>
        <begin position="133"/>
        <end position="151"/>
    </location>
</feature>
<feature type="transmembrane region" description="Helical" evidence="13">
    <location>
        <begin position="192"/>
        <end position="213"/>
    </location>
</feature>
<feature type="transmembrane region" description="Helical" evidence="13">
    <location>
        <begin position="317"/>
        <end position="343"/>
    </location>
</feature>
<reference evidence="14 15" key="1">
    <citation type="submission" date="2021-11" db="EMBL/GenBank/DDBJ databases">
        <title>Lacrimispora sp. nov. NSJ-141 isolated from human feces.</title>
        <authorList>
            <person name="Abdugheni R."/>
        </authorList>
    </citation>
    <scope>NUCLEOTIDE SEQUENCE [LARGE SCALE GENOMIC DNA]</scope>
    <source>
        <strain evidence="14 15">NSJ-141</strain>
    </source>
</reference>